<accession>A0AAE1KQ15</accession>
<evidence type="ECO:0000313" key="4">
    <source>
        <dbReference type="Proteomes" id="UP001286313"/>
    </source>
</evidence>
<keyword evidence="4" id="KW-1185">Reference proteome</keyword>
<sequence>MTNDMPPPKGNGRAINFTPDIHKLLWTHDVTGCRQTPPRTGDMATRAVLSRHINLLHRTRLCFRRQQCCEYLSAAYQCEEAWNGRLQSPLVKNVKPGDYIYDLEQKYKREGKISAIDVDLLMNAVDGSKAIDLVSDVEEIVHRLRRSRESVFTLPSTHHALLRYLQLKSATDTILKIISDPLNYGIFPDHYTSNLLMDTFLEQENYTAAARVASVNMLQEDFGPPLTQTLALASCFAYVTCENNQPWINYKPKPEEPAEEVKIRVKYLRNPYFDDHFDLQDPNHIVGKTLAWLSPLVGGMIGASCELLGWALYNKWGDLEAALHRIKDGNDSVAVSMVRRIKEIIDQCEDGDAQERLKVAMSHLEQVEGKVKEVEMWPAIQTLLSQVTAQAEQQDIKAQNDTYQYWEKRRAEEFQRQLDEYRKRELLDEIEEKKKDLAEREQVIFFFDNKEKLELVLQQKKDQYKDKSKYQKKQKKKVDTDYIPPEV</sequence>
<dbReference type="EMBL" id="JAWQEG010001596">
    <property type="protein sequence ID" value="KAK3878020.1"/>
    <property type="molecule type" value="Genomic_DNA"/>
</dbReference>
<dbReference type="Proteomes" id="UP001286313">
    <property type="component" value="Unassembled WGS sequence"/>
</dbReference>
<evidence type="ECO:0000313" key="3">
    <source>
        <dbReference type="EMBL" id="KAK3878020.1"/>
    </source>
</evidence>
<evidence type="ECO:0000256" key="2">
    <source>
        <dbReference type="SAM" id="MobiDB-lite"/>
    </source>
</evidence>
<dbReference type="GO" id="GO:0005739">
    <property type="term" value="C:mitochondrion"/>
    <property type="evidence" value="ECO:0007669"/>
    <property type="project" value="UniProtKB-SubCell"/>
</dbReference>
<dbReference type="PANTHER" id="PTHR21393">
    <property type="entry name" value="MITOCHONDRIAL 28S RIBOSOMAL PROTEIN S27"/>
    <property type="match status" value="1"/>
</dbReference>
<reference evidence="3" key="1">
    <citation type="submission" date="2023-10" db="EMBL/GenBank/DDBJ databases">
        <title>Genome assemblies of two species of porcelain crab, Petrolisthes cinctipes and Petrolisthes manimaculis (Anomura: Porcellanidae).</title>
        <authorList>
            <person name="Angst P."/>
        </authorList>
    </citation>
    <scope>NUCLEOTIDE SEQUENCE</scope>
    <source>
        <strain evidence="3">PB745_01</strain>
        <tissue evidence="3">Gill</tissue>
    </source>
</reference>
<dbReference type="AlphaFoldDB" id="A0AAE1KQ15"/>
<comment type="caution">
    <text evidence="3">The sequence shown here is derived from an EMBL/GenBank/DDBJ whole genome shotgun (WGS) entry which is preliminary data.</text>
</comment>
<organism evidence="3 4">
    <name type="scientific">Petrolisthes cinctipes</name>
    <name type="common">Flat porcelain crab</name>
    <dbReference type="NCBI Taxonomy" id="88211"/>
    <lineage>
        <taxon>Eukaryota</taxon>
        <taxon>Metazoa</taxon>
        <taxon>Ecdysozoa</taxon>
        <taxon>Arthropoda</taxon>
        <taxon>Crustacea</taxon>
        <taxon>Multicrustacea</taxon>
        <taxon>Malacostraca</taxon>
        <taxon>Eumalacostraca</taxon>
        <taxon>Eucarida</taxon>
        <taxon>Decapoda</taxon>
        <taxon>Pleocyemata</taxon>
        <taxon>Anomura</taxon>
        <taxon>Galatheoidea</taxon>
        <taxon>Porcellanidae</taxon>
        <taxon>Petrolisthes</taxon>
    </lineage>
</organism>
<dbReference type="PANTHER" id="PTHR21393:SF0">
    <property type="entry name" value="SMALL RIBOSOMAL SUBUNIT PROTEIN MS27"/>
    <property type="match status" value="1"/>
</dbReference>
<evidence type="ECO:0000256" key="1">
    <source>
        <dbReference type="ARBA" id="ARBA00004173"/>
    </source>
</evidence>
<feature type="region of interest" description="Disordered" evidence="2">
    <location>
        <begin position="462"/>
        <end position="487"/>
    </location>
</feature>
<evidence type="ECO:0008006" key="5">
    <source>
        <dbReference type="Google" id="ProtNLM"/>
    </source>
</evidence>
<protein>
    <recommendedName>
        <fullName evidence="5">28S ribosomal protein S27, mitochondrial</fullName>
    </recommendedName>
</protein>
<gene>
    <name evidence="3" type="ORF">Pcinc_017318</name>
</gene>
<proteinExistence type="predicted"/>
<dbReference type="Pfam" id="PF10037">
    <property type="entry name" value="MRP-S27"/>
    <property type="match status" value="1"/>
</dbReference>
<dbReference type="InterPro" id="IPR034913">
    <property type="entry name" value="mS27/PTCD2"/>
</dbReference>
<comment type="subcellular location">
    <subcellularLocation>
        <location evidence="1">Mitochondrion</location>
    </subcellularLocation>
</comment>
<dbReference type="InterPro" id="IPR019266">
    <property type="entry name" value="Ribosomal_mS27"/>
</dbReference>
<name>A0AAE1KQ15_PETCI</name>